<evidence type="ECO:0000313" key="7">
    <source>
        <dbReference type="Proteomes" id="UP000014760"/>
    </source>
</evidence>
<dbReference type="PRINTS" id="PR00080">
    <property type="entry name" value="SDRFAMILY"/>
</dbReference>
<dbReference type="GO" id="GO:0016491">
    <property type="term" value="F:oxidoreductase activity"/>
    <property type="evidence" value="ECO:0007669"/>
    <property type="project" value="UniProtKB-KW"/>
</dbReference>
<proteinExistence type="inferred from homology"/>
<dbReference type="OMA" id="VCYNAGL"/>
<dbReference type="InterPro" id="IPR002347">
    <property type="entry name" value="SDR_fam"/>
</dbReference>
<dbReference type="Gene3D" id="3.40.50.720">
    <property type="entry name" value="NAD(P)-binding Rossmann-like Domain"/>
    <property type="match status" value="1"/>
</dbReference>
<feature type="region of interest" description="Disordered" evidence="4">
    <location>
        <begin position="308"/>
        <end position="407"/>
    </location>
</feature>
<dbReference type="AlphaFoldDB" id="R7VHE3"/>
<dbReference type="SUPFAM" id="SSF51735">
    <property type="entry name" value="NAD(P)-binding Rossmann-fold domains"/>
    <property type="match status" value="1"/>
</dbReference>
<keyword evidence="7" id="KW-1185">Reference proteome</keyword>
<sequence length="407" mass="46081">MTGKVIIVTGANSGLGYEVARYLCEGGNDVIMACRNEEKANKAIEKIKRTNPNALATYMQLDLASLESVRKFVDDFHETGKKLHVLVNNAGIMFNPKDIKKQYTSDNFEMTMGTNYLGPFLLTNLLLDDLKTTGADGGDSRIVMVTSGVHDPEASKGKRIYRDLQPIDFDNFFLFDDDKYNGLQAYKNSKAAMVMFTYELAKKLEDTGVKINTVCPGNVPSTDLIRNSSGARKFVARVVYHGFLRFTKMTRTIAQGAAAISALATDEKFKEFNGKFFKEGVEVKSSEETLDEEKQKKLWEMSGGYCHMEGFEPIEVPPPPKEEEKVEEEEKKEEEAAAEGEEKAAEDGEKKEEEKKEDEEKKEEVVEEKKEEETKVVEEEKKVEEKEEVKEEKEETVVEKTEEEKKE</sequence>
<organism evidence="5">
    <name type="scientific">Capitella teleta</name>
    <name type="common">Polychaete worm</name>
    <dbReference type="NCBI Taxonomy" id="283909"/>
    <lineage>
        <taxon>Eukaryota</taxon>
        <taxon>Metazoa</taxon>
        <taxon>Spiralia</taxon>
        <taxon>Lophotrochozoa</taxon>
        <taxon>Annelida</taxon>
        <taxon>Polychaeta</taxon>
        <taxon>Sedentaria</taxon>
        <taxon>Scolecida</taxon>
        <taxon>Capitellidae</taxon>
        <taxon>Capitella</taxon>
    </lineage>
</organism>
<feature type="compositionally biased region" description="Basic and acidic residues" evidence="4">
    <location>
        <begin position="340"/>
        <end position="407"/>
    </location>
</feature>
<name>R7VHE3_CAPTE</name>
<dbReference type="Pfam" id="PF00106">
    <property type="entry name" value="adh_short"/>
    <property type="match status" value="2"/>
</dbReference>
<dbReference type="EMBL" id="AMQN01003891">
    <property type="status" value="NOT_ANNOTATED_CDS"/>
    <property type="molecule type" value="Genomic_DNA"/>
</dbReference>
<evidence type="ECO:0000256" key="1">
    <source>
        <dbReference type="ARBA" id="ARBA00006484"/>
    </source>
</evidence>
<dbReference type="STRING" id="283909.R7VHE3"/>
<keyword evidence="2" id="KW-0560">Oxidoreductase</keyword>
<evidence type="ECO:0000256" key="3">
    <source>
        <dbReference type="RuleBase" id="RU000363"/>
    </source>
</evidence>
<evidence type="ECO:0000313" key="6">
    <source>
        <dbReference type="EnsemblMetazoa" id="CapteP173371"/>
    </source>
</evidence>
<dbReference type="EnsemblMetazoa" id="CapteT173371">
    <property type="protein sequence ID" value="CapteP173371"/>
    <property type="gene ID" value="CapteG173371"/>
</dbReference>
<comment type="similarity">
    <text evidence="1 3">Belongs to the short-chain dehydrogenases/reductases (SDR) family.</text>
</comment>
<reference evidence="5 7" key="2">
    <citation type="journal article" date="2013" name="Nature">
        <title>Insights into bilaterian evolution from three spiralian genomes.</title>
        <authorList>
            <person name="Simakov O."/>
            <person name="Marletaz F."/>
            <person name="Cho S.J."/>
            <person name="Edsinger-Gonzales E."/>
            <person name="Havlak P."/>
            <person name="Hellsten U."/>
            <person name="Kuo D.H."/>
            <person name="Larsson T."/>
            <person name="Lv J."/>
            <person name="Arendt D."/>
            <person name="Savage R."/>
            <person name="Osoegawa K."/>
            <person name="de Jong P."/>
            <person name="Grimwood J."/>
            <person name="Chapman J.A."/>
            <person name="Shapiro H."/>
            <person name="Aerts A."/>
            <person name="Otillar R.P."/>
            <person name="Terry A.Y."/>
            <person name="Boore J.L."/>
            <person name="Grigoriev I.V."/>
            <person name="Lindberg D.R."/>
            <person name="Seaver E.C."/>
            <person name="Weisblat D.A."/>
            <person name="Putnam N.H."/>
            <person name="Rokhsar D.S."/>
        </authorList>
    </citation>
    <scope>NUCLEOTIDE SEQUENCE</scope>
    <source>
        <strain evidence="5 7">I ESC-2004</strain>
    </source>
</reference>
<gene>
    <name evidence="5" type="ORF">CAPTEDRAFT_173371</name>
</gene>
<dbReference type="HOGENOM" id="CLU_010194_44_5_1"/>
<evidence type="ECO:0000313" key="5">
    <source>
        <dbReference type="EMBL" id="ELU18044.1"/>
    </source>
</evidence>
<dbReference type="InterPro" id="IPR036291">
    <property type="entry name" value="NAD(P)-bd_dom_sf"/>
</dbReference>
<evidence type="ECO:0000256" key="2">
    <source>
        <dbReference type="ARBA" id="ARBA00023002"/>
    </source>
</evidence>
<evidence type="ECO:0000256" key="4">
    <source>
        <dbReference type="SAM" id="MobiDB-lite"/>
    </source>
</evidence>
<dbReference type="PANTHER" id="PTHR24320">
    <property type="entry name" value="RETINOL DEHYDROGENASE"/>
    <property type="match status" value="1"/>
</dbReference>
<dbReference type="PRINTS" id="PR00081">
    <property type="entry name" value="GDHRDH"/>
</dbReference>
<dbReference type="EMBL" id="KB292163">
    <property type="protein sequence ID" value="ELU18044.1"/>
    <property type="molecule type" value="Genomic_DNA"/>
</dbReference>
<dbReference type="Proteomes" id="UP000014760">
    <property type="component" value="Unassembled WGS sequence"/>
</dbReference>
<accession>R7VHE3</accession>
<feature type="compositionally biased region" description="Acidic residues" evidence="4">
    <location>
        <begin position="325"/>
        <end position="339"/>
    </location>
</feature>
<reference evidence="6" key="3">
    <citation type="submission" date="2015-06" db="UniProtKB">
        <authorList>
            <consortium name="EnsemblMetazoa"/>
        </authorList>
    </citation>
    <scope>IDENTIFICATION</scope>
</reference>
<protein>
    <submittedName>
        <fullName evidence="5 6">Uncharacterized protein</fullName>
    </submittedName>
</protein>
<dbReference type="OrthoDB" id="191139at2759"/>
<reference evidence="7" key="1">
    <citation type="submission" date="2012-12" db="EMBL/GenBank/DDBJ databases">
        <authorList>
            <person name="Hellsten U."/>
            <person name="Grimwood J."/>
            <person name="Chapman J.A."/>
            <person name="Shapiro H."/>
            <person name="Aerts A."/>
            <person name="Otillar R.P."/>
            <person name="Terry A.Y."/>
            <person name="Boore J.L."/>
            <person name="Simakov O."/>
            <person name="Marletaz F."/>
            <person name="Cho S.-J."/>
            <person name="Edsinger-Gonzales E."/>
            <person name="Havlak P."/>
            <person name="Kuo D.-H."/>
            <person name="Larsson T."/>
            <person name="Lv J."/>
            <person name="Arendt D."/>
            <person name="Savage R."/>
            <person name="Osoegawa K."/>
            <person name="de Jong P."/>
            <person name="Lindberg D.R."/>
            <person name="Seaver E.C."/>
            <person name="Weisblat D.A."/>
            <person name="Putnam N.H."/>
            <person name="Grigoriev I.V."/>
            <person name="Rokhsar D.S."/>
        </authorList>
    </citation>
    <scope>NUCLEOTIDE SEQUENCE</scope>
    <source>
        <strain evidence="7">I ESC-2004</strain>
    </source>
</reference>
<dbReference type="PANTHER" id="PTHR24320:SF283">
    <property type="entry name" value="RETINOL DEHYDROGENASE 11"/>
    <property type="match status" value="1"/>
</dbReference>